<name>A0A7L9U7L9_9BURK</name>
<accession>A0A7L9U7L9</accession>
<dbReference type="AlphaFoldDB" id="A0A7L9U7L9"/>
<protein>
    <recommendedName>
        <fullName evidence="3">DUF5723 domain-containing protein</fullName>
    </recommendedName>
</protein>
<organism evidence="1 2">
    <name type="scientific">Massilia litorea</name>
    <dbReference type="NCBI Taxonomy" id="2769491"/>
    <lineage>
        <taxon>Bacteria</taxon>
        <taxon>Pseudomonadati</taxon>
        <taxon>Pseudomonadota</taxon>
        <taxon>Betaproteobacteria</taxon>
        <taxon>Burkholderiales</taxon>
        <taxon>Oxalobacteraceae</taxon>
        <taxon>Telluria group</taxon>
        <taxon>Massilia</taxon>
    </lineage>
</organism>
<dbReference type="Proteomes" id="UP000593875">
    <property type="component" value="Chromosome"/>
</dbReference>
<dbReference type="EMBL" id="CP062941">
    <property type="protein sequence ID" value="QOL51053.1"/>
    <property type="molecule type" value="Genomic_DNA"/>
</dbReference>
<keyword evidence="2" id="KW-1185">Reference proteome</keyword>
<evidence type="ECO:0008006" key="3">
    <source>
        <dbReference type="Google" id="ProtNLM"/>
    </source>
</evidence>
<dbReference type="RefSeq" id="WP_193688034.1">
    <property type="nucleotide sequence ID" value="NZ_CP062941.1"/>
</dbReference>
<gene>
    <name evidence="1" type="ORF">LPB04_07160</name>
</gene>
<evidence type="ECO:0000313" key="2">
    <source>
        <dbReference type="Proteomes" id="UP000593875"/>
    </source>
</evidence>
<dbReference type="KEGG" id="mlir:LPB04_07160"/>
<sequence length="361" mass="39629">MLTGALACGAACAQTTAAPAPDGWTVYSDLSAWQASDAVPISQLDGQWTTYAPRAGRNTALMRSRAAAGVERNGWRLGLELRQEALLTTNRESLDALYLYQQKRKPAPPASLALQGQYFSWQALGLRAGYTFDGPRIGGRSSTIEISGAVYGRQRLRERSVDGVLTYPRAETYGFAVSHTDANSRMTYPFMGDAPSASGAGLSLAATLPLSDAWTLRLRADDLASRLRWKNLPLHTETLSSDVTSYAENGYVNFEPMLSGRKRQVERDFRIPRYTAAALDYRNGDWGAGVQVARYAGETIPTFSLSRRVGWLTLHANVETRFDSVGIGLEAGNFSLMLQSDALKLDEAKTRSLQLHYHVDF</sequence>
<proteinExistence type="predicted"/>
<evidence type="ECO:0000313" key="1">
    <source>
        <dbReference type="EMBL" id="QOL51053.1"/>
    </source>
</evidence>
<reference evidence="1 2" key="1">
    <citation type="submission" date="2020-10" db="EMBL/GenBank/DDBJ databases">
        <title>Genome sequencing of Massilia sp. LPB0304.</title>
        <authorList>
            <person name="Kim J."/>
        </authorList>
    </citation>
    <scope>NUCLEOTIDE SEQUENCE [LARGE SCALE GENOMIC DNA]</scope>
    <source>
        <strain evidence="1 2">LPB0304</strain>
    </source>
</reference>